<dbReference type="InterPro" id="IPR001753">
    <property type="entry name" value="Enoyl-CoA_hydra/iso"/>
</dbReference>
<gene>
    <name evidence="4" type="ORF">ACFQU8_02450</name>
</gene>
<dbReference type="CDD" id="cd06558">
    <property type="entry name" value="crotonase-like"/>
    <property type="match status" value="1"/>
</dbReference>
<dbReference type="Proteomes" id="UP001596620">
    <property type="component" value="Unassembled WGS sequence"/>
</dbReference>
<evidence type="ECO:0000256" key="2">
    <source>
        <dbReference type="ARBA" id="ARBA00023239"/>
    </source>
</evidence>
<dbReference type="Pfam" id="PF00378">
    <property type="entry name" value="ECH_1"/>
    <property type="match status" value="1"/>
</dbReference>
<sequence length="261" mass="28525">MAIQGNDHLLTTTKEGVLYLTLNRPDSLNAFSPDMMTGLKEALTEARHDETVRTIVISGSGRAFSAGGDVKTMGKQPPLDVYDHIGELNELILSIKNLDKPIIAAVHGFAAGAGFNLALACDMILASEETNFILSFSKVGLISDGGGHYFLPKIIGPYRTKELLFSAEPIAAEKAYELGIVNHLYPLDELQENVHDFAVKMASGPVTAYGFMKSLVDQSLNLDLETILEQERITQASVISTDDHEEGVQAFKEKREPNFRT</sequence>
<evidence type="ECO:0000256" key="1">
    <source>
        <dbReference type="ARBA" id="ARBA00005254"/>
    </source>
</evidence>
<evidence type="ECO:0000313" key="4">
    <source>
        <dbReference type="EMBL" id="MFC7746101.1"/>
    </source>
</evidence>
<dbReference type="InterPro" id="IPR014748">
    <property type="entry name" value="Enoyl-CoA_hydra_C"/>
</dbReference>
<evidence type="ECO:0000256" key="3">
    <source>
        <dbReference type="RuleBase" id="RU003707"/>
    </source>
</evidence>
<organism evidence="4 5">
    <name type="scientific">Lentibacillus kimchii</name>
    <dbReference type="NCBI Taxonomy" id="1542911"/>
    <lineage>
        <taxon>Bacteria</taxon>
        <taxon>Bacillati</taxon>
        <taxon>Bacillota</taxon>
        <taxon>Bacilli</taxon>
        <taxon>Bacillales</taxon>
        <taxon>Bacillaceae</taxon>
        <taxon>Lentibacillus</taxon>
    </lineage>
</organism>
<evidence type="ECO:0000313" key="5">
    <source>
        <dbReference type="Proteomes" id="UP001596620"/>
    </source>
</evidence>
<dbReference type="PROSITE" id="PS00166">
    <property type="entry name" value="ENOYL_COA_HYDRATASE"/>
    <property type="match status" value="1"/>
</dbReference>
<dbReference type="PANTHER" id="PTHR11941">
    <property type="entry name" value="ENOYL-COA HYDRATASE-RELATED"/>
    <property type="match status" value="1"/>
</dbReference>
<dbReference type="SUPFAM" id="SSF52096">
    <property type="entry name" value="ClpP/crotonase"/>
    <property type="match status" value="1"/>
</dbReference>
<accession>A0ABW2UQN8</accession>
<protein>
    <submittedName>
        <fullName evidence="4">Enoyl-CoA hydratase/isomerase family protein</fullName>
    </submittedName>
</protein>
<dbReference type="EMBL" id="JBHTGR010000004">
    <property type="protein sequence ID" value="MFC7746101.1"/>
    <property type="molecule type" value="Genomic_DNA"/>
</dbReference>
<dbReference type="Gene3D" id="1.10.12.10">
    <property type="entry name" value="Lyase 2-enoyl-coa Hydratase, Chain A, domain 2"/>
    <property type="match status" value="1"/>
</dbReference>
<name>A0ABW2UQN8_9BACI</name>
<comment type="similarity">
    <text evidence="1 3">Belongs to the enoyl-CoA hydratase/isomerase family.</text>
</comment>
<keyword evidence="5" id="KW-1185">Reference proteome</keyword>
<keyword evidence="2" id="KW-0456">Lyase</keyword>
<dbReference type="InterPro" id="IPR018376">
    <property type="entry name" value="Enoyl-CoA_hyd/isom_CS"/>
</dbReference>
<dbReference type="PANTHER" id="PTHR11941:SF133">
    <property type="entry name" value="1,2-EPOXYPHENYLACETYL-COA ISOMERASE"/>
    <property type="match status" value="1"/>
</dbReference>
<dbReference type="InterPro" id="IPR029045">
    <property type="entry name" value="ClpP/crotonase-like_dom_sf"/>
</dbReference>
<dbReference type="Gene3D" id="3.90.226.10">
    <property type="entry name" value="2-enoyl-CoA Hydratase, Chain A, domain 1"/>
    <property type="match status" value="1"/>
</dbReference>
<comment type="caution">
    <text evidence="4">The sequence shown here is derived from an EMBL/GenBank/DDBJ whole genome shotgun (WGS) entry which is preliminary data.</text>
</comment>
<dbReference type="RefSeq" id="WP_382357582.1">
    <property type="nucleotide sequence ID" value="NZ_JBHTGR010000004.1"/>
</dbReference>
<proteinExistence type="inferred from homology"/>
<reference evidence="5" key="1">
    <citation type="journal article" date="2019" name="Int. J. Syst. Evol. Microbiol.">
        <title>The Global Catalogue of Microorganisms (GCM) 10K type strain sequencing project: providing services to taxonomists for standard genome sequencing and annotation.</title>
        <authorList>
            <consortium name="The Broad Institute Genomics Platform"/>
            <consortium name="The Broad Institute Genome Sequencing Center for Infectious Disease"/>
            <person name="Wu L."/>
            <person name="Ma J."/>
        </authorList>
    </citation>
    <scope>NUCLEOTIDE SEQUENCE [LARGE SCALE GENOMIC DNA]</scope>
    <source>
        <strain evidence="5">JCM 30234</strain>
    </source>
</reference>